<gene>
    <name evidence="1" type="ORF">BBG20_17255</name>
    <name evidence="2" type="ORF">C9382_27300</name>
</gene>
<sequence>MHKVVIGALVLAALAGCAGSKMKEARAGNPYKTMTSDKATLVVAECIQFGWQDESVFGVDAGGFKEPTGAGGFTVYTTAGDYFVDVLSAGAGSTVKYYAAQDNMPAKRRLAALATCL</sequence>
<evidence type="ECO:0000313" key="1">
    <source>
        <dbReference type="EMBL" id="OCW24826.1"/>
    </source>
</evidence>
<accession>A0A2T4FMU4</accession>
<dbReference type="Proteomes" id="UP000095081">
    <property type="component" value="Unassembled WGS sequence"/>
</dbReference>
<organism evidence="2 4">
    <name type="scientific">Pseudomonas aylmerensis</name>
    <dbReference type="NCBI Taxonomy" id="1869229"/>
    <lineage>
        <taxon>Bacteria</taxon>
        <taxon>Pseudomonadati</taxon>
        <taxon>Pseudomonadota</taxon>
        <taxon>Gammaproteobacteria</taxon>
        <taxon>Pseudomonadales</taxon>
        <taxon>Pseudomonadaceae</taxon>
        <taxon>Pseudomonas</taxon>
    </lineage>
</organism>
<reference evidence="2 4" key="2">
    <citation type="submission" date="2018-03" db="EMBL/GenBank/DDBJ databases">
        <title>Diversity of bacteria associated with corn roots inoculated with woodland soils in Canada, and Description of Pseudomonas aylmerense sp. nov.</title>
        <authorList>
            <person name="Tambong J.T."/>
            <person name="Xu R."/>
            <person name="Tchagang C."/>
        </authorList>
    </citation>
    <scope>NUCLEOTIDE SEQUENCE [LARGE SCALE GENOMIC DNA]</scope>
    <source>
        <strain evidence="2 4">S1E44</strain>
    </source>
</reference>
<dbReference type="Proteomes" id="UP000240571">
    <property type="component" value="Unassembled WGS sequence"/>
</dbReference>
<evidence type="ECO:0000313" key="4">
    <source>
        <dbReference type="Proteomes" id="UP000240571"/>
    </source>
</evidence>
<keyword evidence="3" id="KW-1185">Reference proteome</keyword>
<evidence type="ECO:0000313" key="2">
    <source>
        <dbReference type="EMBL" id="PTC24742.1"/>
    </source>
</evidence>
<dbReference type="AlphaFoldDB" id="A0A2T4FMU4"/>
<dbReference type="RefSeq" id="WP_065905463.1">
    <property type="nucleotide sequence ID" value="NZ_MAUE01000025.1"/>
</dbReference>
<dbReference type="OrthoDB" id="6000523at2"/>
<protein>
    <recommendedName>
        <fullName evidence="5">Lipoprotein</fullName>
    </recommendedName>
</protein>
<evidence type="ECO:0008006" key="5">
    <source>
        <dbReference type="Google" id="ProtNLM"/>
    </source>
</evidence>
<dbReference type="EMBL" id="PYWW01000055">
    <property type="protein sequence ID" value="PTC24742.1"/>
    <property type="molecule type" value="Genomic_DNA"/>
</dbReference>
<name>A0A2T4FMU4_9PSED</name>
<proteinExistence type="predicted"/>
<dbReference type="PROSITE" id="PS51257">
    <property type="entry name" value="PROKAR_LIPOPROTEIN"/>
    <property type="match status" value="1"/>
</dbReference>
<comment type="caution">
    <text evidence="2">The sequence shown here is derived from an EMBL/GenBank/DDBJ whole genome shotgun (WGS) entry which is preliminary data.</text>
</comment>
<reference evidence="1 3" key="1">
    <citation type="submission" date="2016-06" db="EMBL/GenBank/DDBJ databases">
        <title>Draft genome sequence of Pseudomonas sp. S1E40, a novel strain antagonistic activity to fungal plant pathogen.</title>
        <authorList>
            <person name="Tambong J.T."/>
            <person name="Tchagang C."/>
            <person name="Xu R."/>
        </authorList>
    </citation>
    <scope>NUCLEOTIDE SEQUENCE [LARGE SCALE GENOMIC DNA]</scope>
    <source>
        <strain evidence="1 3">S1E40</strain>
    </source>
</reference>
<evidence type="ECO:0000313" key="3">
    <source>
        <dbReference type="Proteomes" id="UP000095081"/>
    </source>
</evidence>
<dbReference type="EMBL" id="MAUE01000025">
    <property type="protein sequence ID" value="OCW24826.1"/>
    <property type="molecule type" value="Genomic_DNA"/>
</dbReference>